<proteinExistence type="inferred from homology"/>
<dbReference type="GO" id="GO:0055091">
    <property type="term" value="P:phospholipid homeostasis"/>
    <property type="evidence" value="ECO:0007669"/>
    <property type="project" value="TreeGrafter"/>
</dbReference>
<evidence type="ECO:0000256" key="14">
    <source>
        <dbReference type="SAM" id="Phobius"/>
    </source>
</evidence>
<feature type="transmembrane region" description="Helical" evidence="14">
    <location>
        <begin position="243"/>
        <end position="262"/>
    </location>
</feature>
<feature type="domain" description="Phosphatidylglycerol lysyltransferase C-terminal" evidence="15">
    <location>
        <begin position="549"/>
        <end position="837"/>
    </location>
</feature>
<keyword evidence="8 14" id="KW-1133">Transmembrane helix</keyword>
<feature type="transmembrane region" description="Helical" evidence="14">
    <location>
        <begin position="89"/>
        <end position="113"/>
    </location>
</feature>
<keyword evidence="5" id="KW-1003">Cell membrane</keyword>
<dbReference type="SUPFAM" id="SSF55729">
    <property type="entry name" value="Acyl-CoA N-acyltransferases (Nat)"/>
    <property type="match status" value="1"/>
</dbReference>
<sequence>MSISQFVRSTGIWTRIKPIAPYILTAGLFALGAFALYHLLKPVSFREVMDQVRGTPWHIIALALLAMFTGYAALIGYDWSALRYIGKKLPFPVVATGGFLGYALGNTLGAGPVTGGAVRYRIYSSLGLTAYDIAAIAVFGSLSFGLGATIVGFGALAYHPFALQSLTSISPQVLRWVGIVALIVSLGLLAALAIRKSEMTVRGHSFQTPSLGLMTGQLLFTALDILMAATVLYLLLPPNDMGFATFLAVFAAAIFAGVASHVPGGVGVFETIIITALPASVPVDQAAAGLLLYRLIYYLVPFGLALVLLALTELRMASTKVQSPRMQALAPVFGAVSSIVPLAMSAMIFASGVFMLFSAVIPASSEVAEDMELLLPLGFVEGGALLSSAIGAALLIIAHGMMRRIEGAWWLAIGSLAIGIVASLFHGLDYERALILFVMIFILLPCKREFYRSARLTRSPLSLRWALLLGSIIVAGLGVYFFAYKATAYSHELWWQFAADQSAPRATRAGLVGALLIGLFALLSALRPPKVAAELASAEDTALARTIIATQANPDANFALTGDKSLLFSDSGRSFLMYRVQARSWIALGDPVGDPNEAAQLAWEFVDAANAANARPVFYEVAADNLALWAEMGLAMHKMGEEAVVSLSDFSLEGSHRKKLRTAYNRAGRDGLSFEMMNAPVDDTTMDVLQQISDQWLEDKNSSEKQFSVGRFDKDYLRQFPIAVVRHDGRIVAFANVLRTEIKETATIDLMRHVSDAPSGLMDYLFTTLMLSLKEDGFSKFSLGMAPLSGLEGRRGGRWTTKLGALVYRHGGHFYNFDGLRNFKDKFDPEWEPRFLVAPARANILLIATDAAALIAGGMRKVVVVS</sequence>
<accession>A0AAX3AAW4</accession>
<evidence type="ECO:0000256" key="10">
    <source>
        <dbReference type="ARBA" id="ARBA00023136"/>
    </source>
</evidence>
<evidence type="ECO:0000256" key="6">
    <source>
        <dbReference type="ARBA" id="ARBA00022679"/>
    </source>
</evidence>
<feature type="transmembrane region" description="Helical" evidence="14">
    <location>
        <begin position="214"/>
        <end position="236"/>
    </location>
</feature>
<feature type="transmembrane region" description="Helical" evidence="14">
    <location>
        <begin position="57"/>
        <end position="77"/>
    </location>
</feature>
<feature type="transmembrane region" description="Helical" evidence="14">
    <location>
        <begin position="332"/>
        <end position="361"/>
    </location>
</feature>
<evidence type="ECO:0000256" key="13">
    <source>
        <dbReference type="ARBA" id="ARBA00047540"/>
    </source>
</evidence>
<keyword evidence="6 16" id="KW-0808">Transferase</keyword>
<dbReference type="Proteomes" id="UP000830781">
    <property type="component" value="Chromosome"/>
</dbReference>
<evidence type="ECO:0000256" key="5">
    <source>
        <dbReference type="ARBA" id="ARBA00022475"/>
    </source>
</evidence>
<dbReference type="InterPro" id="IPR051211">
    <property type="entry name" value="PG_lysyltransferase"/>
</dbReference>
<dbReference type="InterPro" id="IPR016181">
    <property type="entry name" value="Acyl_CoA_acyltransferase"/>
</dbReference>
<comment type="catalytic activity">
    <reaction evidence="13">
        <text>L-lysyl-tRNA(Lys) + a 1,2-diacyl-sn-glycero-3-phospho-(1'-sn-glycerol) = a 1,2-diacyl-sn-glycero-3-phospho-1'-(3'-O-L-lysyl)-sn-glycerol + tRNA(Lys)</text>
        <dbReference type="Rhea" id="RHEA:10668"/>
        <dbReference type="Rhea" id="RHEA-COMP:9696"/>
        <dbReference type="Rhea" id="RHEA-COMP:9697"/>
        <dbReference type="ChEBI" id="CHEBI:64716"/>
        <dbReference type="ChEBI" id="CHEBI:75792"/>
        <dbReference type="ChEBI" id="CHEBI:78442"/>
        <dbReference type="ChEBI" id="CHEBI:78529"/>
        <dbReference type="EC" id="2.3.2.3"/>
    </reaction>
</comment>
<evidence type="ECO:0000256" key="7">
    <source>
        <dbReference type="ARBA" id="ARBA00022692"/>
    </source>
</evidence>
<dbReference type="InterPro" id="IPR024320">
    <property type="entry name" value="LPG_synthase_C"/>
</dbReference>
<evidence type="ECO:0000256" key="11">
    <source>
        <dbReference type="ARBA" id="ARBA00023251"/>
    </source>
</evidence>
<evidence type="ECO:0000256" key="9">
    <source>
        <dbReference type="ARBA" id="ARBA00023098"/>
    </source>
</evidence>
<keyword evidence="17" id="KW-1185">Reference proteome</keyword>
<dbReference type="GO" id="GO:0046677">
    <property type="term" value="P:response to antibiotic"/>
    <property type="evidence" value="ECO:0007669"/>
    <property type="project" value="UniProtKB-KW"/>
</dbReference>
<evidence type="ECO:0000259" key="15">
    <source>
        <dbReference type="Pfam" id="PF09924"/>
    </source>
</evidence>
<reference evidence="17" key="1">
    <citation type="journal article" date="2022" name="Microorganisms">
        <title>Beyond the ABCs#Discovery of Three New Plasmid Types in Rhodobacterales (RepQ, RepY, RepW).</title>
        <authorList>
            <person name="Freese H.M."/>
            <person name="Ringel V."/>
            <person name="Overmann J."/>
            <person name="Petersen J."/>
        </authorList>
    </citation>
    <scope>NUCLEOTIDE SEQUENCE [LARGE SCALE GENOMIC DNA]</scope>
    <source>
        <strain evidence="17">DSM 110277</strain>
    </source>
</reference>
<dbReference type="PANTHER" id="PTHR34697">
    <property type="entry name" value="PHOSPHATIDYLGLYCEROL LYSYLTRANSFERASE"/>
    <property type="match status" value="1"/>
</dbReference>
<feature type="transmembrane region" description="Helical" evidence="14">
    <location>
        <begin position="291"/>
        <end position="311"/>
    </location>
</feature>
<feature type="transmembrane region" description="Helical" evidence="14">
    <location>
        <begin position="373"/>
        <end position="397"/>
    </location>
</feature>
<feature type="transmembrane region" description="Helical" evidence="14">
    <location>
        <begin position="173"/>
        <end position="194"/>
    </location>
</feature>
<dbReference type="Pfam" id="PF09924">
    <property type="entry name" value="LPG_synthase_C"/>
    <property type="match status" value="1"/>
</dbReference>
<dbReference type="AlphaFoldDB" id="A0AAX3AAW4"/>
<feature type="transmembrane region" description="Helical" evidence="14">
    <location>
        <begin position="463"/>
        <end position="486"/>
    </location>
</feature>
<dbReference type="EMBL" id="CP084959">
    <property type="protein sequence ID" value="UOA23024.1"/>
    <property type="molecule type" value="Genomic_DNA"/>
</dbReference>
<keyword evidence="9" id="KW-0443">Lipid metabolism</keyword>
<evidence type="ECO:0000256" key="3">
    <source>
        <dbReference type="ARBA" id="ARBA00012014"/>
    </source>
</evidence>
<keyword evidence="7 14" id="KW-0812">Transmembrane</keyword>
<dbReference type="InterPro" id="IPR022791">
    <property type="entry name" value="L-PG_synthase/AglD"/>
</dbReference>
<organism evidence="16 17">
    <name type="scientific">Sulfitobacter pontiacus</name>
    <dbReference type="NCBI Taxonomy" id="60137"/>
    <lineage>
        <taxon>Bacteria</taxon>
        <taxon>Pseudomonadati</taxon>
        <taxon>Pseudomonadota</taxon>
        <taxon>Alphaproteobacteria</taxon>
        <taxon>Rhodobacterales</taxon>
        <taxon>Roseobacteraceae</taxon>
        <taxon>Sulfitobacter</taxon>
    </lineage>
</organism>
<dbReference type="GO" id="GO:0005886">
    <property type="term" value="C:plasma membrane"/>
    <property type="evidence" value="ECO:0007669"/>
    <property type="project" value="UniProtKB-SubCell"/>
</dbReference>
<feature type="transmembrane region" description="Helical" evidence="14">
    <location>
        <begin position="409"/>
        <end position="428"/>
    </location>
</feature>
<feature type="transmembrane region" description="Helical" evidence="14">
    <location>
        <begin position="133"/>
        <end position="161"/>
    </location>
</feature>
<dbReference type="RefSeq" id="WP_243251764.1">
    <property type="nucleotide sequence ID" value="NZ_CP084959.1"/>
</dbReference>
<evidence type="ECO:0000313" key="17">
    <source>
        <dbReference type="Proteomes" id="UP000830781"/>
    </source>
</evidence>
<comment type="subcellular location">
    <subcellularLocation>
        <location evidence="1">Cell membrane</location>
        <topology evidence="1">Multi-pass membrane protein</topology>
    </subcellularLocation>
</comment>
<dbReference type="Pfam" id="PF03706">
    <property type="entry name" value="LPG_synthase_TM"/>
    <property type="match status" value="1"/>
</dbReference>
<evidence type="ECO:0000256" key="12">
    <source>
        <dbReference type="ARBA" id="ARBA00031899"/>
    </source>
</evidence>
<keyword evidence="11" id="KW-0046">Antibiotic resistance</keyword>
<feature type="transmembrane region" description="Helical" evidence="14">
    <location>
        <begin position="506"/>
        <end position="526"/>
    </location>
</feature>
<dbReference type="NCBIfam" id="NF033480">
    <property type="entry name" value="bifunc_MprF"/>
    <property type="match status" value="1"/>
</dbReference>
<evidence type="ECO:0000256" key="2">
    <source>
        <dbReference type="ARBA" id="ARBA00008627"/>
    </source>
</evidence>
<dbReference type="PANTHER" id="PTHR34697:SF2">
    <property type="entry name" value="PHOSPHATIDYLGLYCEROL LYSYLTRANSFERASE"/>
    <property type="match status" value="1"/>
</dbReference>
<evidence type="ECO:0000313" key="16">
    <source>
        <dbReference type="EMBL" id="UOA23024.1"/>
    </source>
</evidence>
<evidence type="ECO:0000256" key="1">
    <source>
        <dbReference type="ARBA" id="ARBA00004651"/>
    </source>
</evidence>
<comment type="similarity">
    <text evidence="2">Belongs to the LPG synthase family.</text>
</comment>
<keyword evidence="16" id="KW-0012">Acyltransferase</keyword>
<evidence type="ECO:0000256" key="4">
    <source>
        <dbReference type="ARBA" id="ARBA00021546"/>
    </source>
</evidence>
<gene>
    <name evidence="16" type="primary">mprF</name>
    <name evidence="16" type="ORF">DSM110277_01436</name>
</gene>
<dbReference type="GO" id="GO:0050071">
    <property type="term" value="F:phosphatidylglycerol lysyltransferase activity"/>
    <property type="evidence" value="ECO:0007669"/>
    <property type="project" value="UniProtKB-EC"/>
</dbReference>
<feature type="transmembrane region" description="Helical" evidence="14">
    <location>
        <begin position="434"/>
        <end position="451"/>
    </location>
</feature>
<dbReference type="EC" id="2.3.2.3" evidence="3"/>
<name>A0AAX3AAW4_9RHOB</name>
<evidence type="ECO:0000256" key="8">
    <source>
        <dbReference type="ARBA" id="ARBA00022989"/>
    </source>
</evidence>
<protein>
    <recommendedName>
        <fullName evidence="4">Phosphatidylglycerol lysyltransferase</fullName>
        <ecNumber evidence="3">2.3.2.3</ecNumber>
    </recommendedName>
    <alternativeName>
        <fullName evidence="12">Lysylphosphatidylglycerol synthase</fullName>
    </alternativeName>
</protein>
<feature type="transmembrane region" description="Helical" evidence="14">
    <location>
        <begin position="20"/>
        <end position="37"/>
    </location>
</feature>
<dbReference type="GO" id="GO:0006629">
    <property type="term" value="P:lipid metabolic process"/>
    <property type="evidence" value="ECO:0007669"/>
    <property type="project" value="UniProtKB-KW"/>
</dbReference>
<keyword evidence="10 14" id="KW-0472">Membrane</keyword>